<sequence length="113" mass="12713">MVLLRLAHGLSAKTLASGYSLEPYLLSKITNMVVSDHKKIFWDVCVKAPSGMGIPAQNLFDDMLMKGRSVVVEAIALLSESRVLDIINAVRHYSYVLRNFLWHVGILTCQYIF</sequence>
<name>A0A151QPP8_CAJCA</name>
<dbReference type="AlphaFoldDB" id="A0A151QPP8"/>
<evidence type="ECO:0000313" key="2">
    <source>
        <dbReference type="Proteomes" id="UP000075243"/>
    </source>
</evidence>
<organism evidence="1 2">
    <name type="scientific">Cajanus cajan</name>
    <name type="common">Pigeon pea</name>
    <name type="synonym">Cajanus indicus</name>
    <dbReference type="NCBI Taxonomy" id="3821"/>
    <lineage>
        <taxon>Eukaryota</taxon>
        <taxon>Viridiplantae</taxon>
        <taxon>Streptophyta</taxon>
        <taxon>Embryophyta</taxon>
        <taxon>Tracheophyta</taxon>
        <taxon>Spermatophyta</taxon>
        <taxon>Magnoliopsida</taxon>
        <taxon>eudicotyledons</taxon>
        <taxon>Gunneridae</taxon>
        <taxon>Pentapetalae</taxon>
        <taxon>rosids</taxon>
        <taxon>fabids</taxon>
        <taxon>Fabales</taxon>
        <taxon>Fabaceae</taxon>
        <taxon>Papilionoideae</taxon>
        <taxon>50 kb inversion clade</taxon>
        <taxon>NPAAA clade</taxon>
        <taxon>indigoferoid/millettioid clade</taxon>
        <taxon>Phaseoleae</taxon>
        <taxon>Cajanus</taxon>
    </lineage>
</organism>
<evidence type="ECO:0000313" key="1">
    <source>
        <dbReference type="EMBL" id="KYP32224.1"/>
    </source>
</evidence>
<keyword evidence="2" id="KW-1185">Reference proteome</keyword>
<dbReference type="Gramene" id="C.cajan_45835.t">
    <property type="protein sequence ID" value="C.cajan_45835.t"/>
    <property type="gene ID" value="C.cajan_45835"/>
</dbReference>
<reference evidence="1" key="1">
    <citation type="journal article" date="2012" name="Nat. Biotechnol.">
        <title>Draft genome sequence of pigeonpea (Cajanus cajan), an orphan legume crop of resource-poor farmers.</title>
        <authorList>
            <person name="Varshney R.K."/>
            <person name="Chen W."/>
            <person name="Li Y."/>
            <person name="Bharti A.K."/>
            <person name="Saxena R.K."/>
            <person name="Schlueter J.A."/>
            <person name="Donoghue M.T."/>
            <person name="Azam S."/>
            <person name="Fan G."/>
            <person name="Whaley A.M."/>
            <person name="Farmer A.D."/>
            <person name="Sheridan J."/>
            <person name="Iwata A."/>
            <person name="Tuteja R."/>
            <person name="Penmetsa R.V."/>
            <person name="Wu W."/>
            <person name="Upadhyaya H.D."/>
            <person name="Yang S.P."/>
            <person name="Shah T."/>
            <person name="Saxena K.B."/>
            <person name="Michael T."/>
            <person name="McCombie W.R."/>
            <person name="Yang B."/>
            <person name="Zhang G."/>
            <person name="Yang H."/>
            <person name="Wang J."/>
            <person name="Spillane C."/>
            <person name="Cook D.R."/>
            <person name="May G.D."/>
            <person name="Xu X."/>
            <person name="Jackson S.A."/>
        </authorList>
    </citation>
    <scope>NUCLEOTIDE SEQUENCE [LARGE SCALE GENOMIC DNA]</scope>
</reference>
<proteinExistence type="predicted"/>
<protein>
    <submittedName>
        <fullName evidence="1">Uncharacterized protein</fullName>
    </submittedName>
</protein>
<accession>A0A151QPP8</accession>
<gene>
    <name evidence="1" type="ORF">KK1_047138</name>
</gene>
<dbReference type="Proteomes" id="UP000075243">
    <property type="component" value="Unassembled WGS sequence"/>
</dbReference>
<dbReference type="EMBL" id="KQ485380">
    <property type="protein sequence ID" value="KYP32224.1"/>
    <property type="molecule type" value="Genomic_DNA"/>
</dbReference>